<keyword evidence="3" id="KW-1185">Reference proteome</keyword>
<proteinExistence type="predicted"/>
<feature type="non-terminal residue" evidence="2">
    <location>
        <position position="1"/>
    </location>
</feature>
<evidence type="ECO:0000313" key="3">
    <source>
        <dbReference type="Proteomes" id="UP000054560"/>
    </source>
</evidence>
<dbReference type="AlphaFoldDB" id="A0A0L0FPR6"/>
<feature type="compositionally biased region" description="Polar residues" evidence="1">
    <location>
        <begin position="9"/>
        <end position="22"/>
    </location>
</feature>
<name>A0A0L0FPR6_9EUKA</name>
<feature type="region of interest" description="Disordered" evidence="1">
    <location>
        <begin position="1"/>
        <end position="22"/>
    </location>
</feature>
<sequence length="128" mass="14381">KANAVEEFTPNSQVQPSEEAQFSSILDHRPSTQGDGSQEYILQCTDGERTWAHGSDITNADVLTRYQQRTRRKRVQYRPTKLAATSIDERSASNKKRTWRGTKASFTDTEGHSHCSHLEACSAHKSEG</sequence>
<dbReference type="EMBL" id="KQ242588">
    <property type="protein sequence ID" value="KNC77968.1"/>
    <property type="molecule type" value="Genomic_DNA"/>
</dbReference>
<protein>
    <submittedName>
        <fullName evidence="2">Uncharacterized protein</fullName>
    </submittedName>
</protein>
<accession>A0A0L0FPR6</accession>
<dbReference type="RefSeq" id="XP_014151870.1">
    <property type="nucleotide sequence ID" value="XM_014296395.1"/>
</dbReference>
<reference evidence="2 3" key="1">
    <citation type="submission" date="2011-02" db="EMBL/GenBank/DDBJ databases">
        <title>The Genome Sequence of Sphaeroforma arctica JP610.</title>
        <authorList>
            <consortium name="The Broad Institute Genome Sequencing Platform"/>
            <person name="Russ C."/>
            <person name="Cuomo C."/>
            <person name="Young S.K."/>
            <person name="Zeng Q."/>
            <person name="Gargeya S."/>
            <person name="Alvarado L."/>
            <person name="Berlin A."/>
            <person name="Chapman S.B."/>
            <person name="Chen Z."/>
            <person name="Freedman E."/>
            <person name="Gellesch M."/>
            <person name="Goldberg J."/>
            <person name="Griggs A."/>
            <person name="Gujja S."/>
            <person name="Heilman E."/>
            <person name="Heiman D."/>
            <person name="Howarth C."/>
            <person name="Mehta T."/>
            <person name="Neiman D."/>
            <person name="Pearson M."/>
            <person name="Roberts A."/>
            <person name="Saif S."/>
            <person name="Shea T."/>
            <person name="Shenoy N."/>
            <person name="Sisk P."/>
            <person name="Stolte C."/>
            <person name="Sykes S."/>
            <person name="White J."/>
            <person name="Yandava C."/>
            <person name="Burger G."/>
            <person name="Gray M.W."/>
            <person name="Holland P.W.H."/>
            <person name="King N."/>
            <person name="Lang F.B.F."/>
            <person name="Roger A.J."/>
            <person name="Ruiz-Trillo I."/>
            <person name="Haas B."/>
            <person name="Nusbaum C."/>
            <person name="Birren B."/>
        </authorList>
    </citation>
    <scope>NUCLEOTIDE SEQUENCE [LARGE SCALE GENOMIC DNA]</scope>
    <source>
        <strain evidence="2 3">JP610</strain>
    </source>
</reference>
<dbReference type="Proteomes" id="UP000054560">
    <property type="component" value="Unassembled WGS sequence"/>
</dbReference>
<evidence type="ECO:0000313" key="2">
    <source>
        <dbReference type="EMBL" id="KNC77968.1"/>
    </source>
</evidence>
<organism evidence="2 3">
    <name type="scientific">Sphaeroforma arctica JP610</name>
    <dbReference type="NCBI Taxonomy" id="667725"/>
    <lineage>
        <taxon>Eukaryota</taxon>
        <taxon>Ichthyosporea</taxon>
        <taxon>Ichthyophonida</taxon>
        <taxon>Sphaeroforma</taxon>
    </lineage>
</organism>
<feature type="region of interest" description="Disordered" evidence="1">
    <location>
        <begin position="86"/>
        <end position="115"/>
    </location>
</feature>
<evidence type="ECO:0000256" key="1">
    <source>
        <dbReference type="SAM" id="MobiDB-lite"/>
    </source>
</evidence>
<dbReference type="GeneID" id="25910083"/>
<gene>
    <name evidence="2" type="ORF">SARC_09579</name>
</gene>